<evidence type="ECO:0000256" key="1">
    <source>
        <dbReference type="SAM" id="SignalP"/>
    </source>
</evidence>
<accession>A0ABD1EEZ6</accession>
<organism evidence="2 3">
    <name type="scientific">Hypothenemus hampei</name>
    <name type="common">Coffee berry borer</name>
    <dbReference type="NCBI Taxonomy" id="57062"/>
    <lineage>
        <taxon>Eukaryota</taxon>
        <taxon>Metazoa</taxon>
        <taxon>Ecdysozoa</taxon>
        <taxon>Arthropoda</taxon>
        <taxon>Hexapoda</taxon>
        <taxon>Insecta</taxon>
        <taxon>Pterygota</taxon>
        <taxon>Neoptera</taxon>
        <taxon>Endopterygota</taxon>
        <taxon>Coleoptera</taxon>
        <taxon>Polyphaga</taxon>
        <taxon>Cucujiformia</taxon>
        <taxon>Curculionidae</taxon>
        <taxon>Scolytinae</taxon>
        <taxon>Hypothenemus</taxon>
    </lineage>
</organism>
<dbReference type="EMBL" id="JBDJPC010000008">
    <property type="protein sequence ID" value="KAL1492991.1"/>
    <property type="molecule type" value="Genomic_DNA"/>
</dbReference>
<dbReference type="AlphaFoldDB" id="A0ABD1EEZ6"/>
<dbReference type="Proteomes" id="UP001566132">
    <property type="component" value="Unassembled WGS sequence"/>
</dbReference>
<evidence type="ECO:0000313" key="2">
    <source>
        <dbReference type="EMBL" id="KAL1492991.1"/>
    </source>
</evidence>
<reference evidence="2 3" key="1">
    <citation type="submission" date="2024-05" db="EMBL/GenBank/DDBJ databases">
        <title>Genetic variation in Jamaican populations of the coffee berry borer (Hypothenemus hampei).</title>
        <authorList>
            <person name="Errbii M."/>
            <person name="Myrie A."/>
        </authorList>
    </citation>
    <scope>NUCLEOTIDE SEQUENCE [LARGE SCALE GENOMIC DNA]</scope>
    <source>
        <strain evidence="2">JA-Hopewell-2020-01-JO</strain>
        <tissue evidence="2">Whole body</tissue>
    </source>
</reference>
<sequence>MITSRILDPVIVTLLFALITEARPASQQKSRNLLYGQPGVVAVYIRPGNTPLEDINPELAEAFDFNAIKHGRRVYGRQINEIINEKEKNREIYNPAQLRDGESYTLKKKEIGNGESHIQKIPKN</sequence>
<comment type="caution">
    <text evidence="2">The sequence shown here is derived from an EMBL/GenBank/DDBJ whole genome shotgun (WGS) entry which is preliminary data.</text>
</comment>
<feature type="signal peptide" evidence="1">
    <location>
        <begin position="1"/>
        <end position="22"/>
    </location>
</feature>
<gene>
    <name evidence="2" type="ORF">ABEB36_011140</name>
</gene>
<protein>
    <submittedName>
        <fullName evidence="2">Uncharacterized protein</fullName>
    </submittedName>
</protein>
<keyword evidence="1" id="KW-0732">Signal</keyword>
<feature type="chain" id="PRO_5044833177" evidence="1">
    <location>
        <begin position="23"/>
        <end position="124"/>
    </location>
</feature>
<evidence type="ECO:0000313" key="3">
    <source>
        <dbReference type="Proteomes" id="UP001566132"/>
    </source>
</evidence>
<keyword evidence="3" id="KW-1185">Reference proteome</keyword>
<proteinExistence type="predicted"/>
<name>A0ABD1EEZ6_HYPHA</name>